<dbReference type="SUPFAM" id="SSF53807">
    <property type="entry name" value="Helical backbone' metal receptor"/>
    <property type="match status" value="1"/>
</dbReference>
<sequence length="404" mass="46035">MLEFNMPVHEGWNIVHIAMQVPECHQIYVCPENCARGVVMTAYEMGAQDRFSCVSVSERDLIVDNLETVTIDGVSNVVEELREGSELPRVIFLFTVCSHRILSCDFNYVFKTLRDKFPEIIWVHAFMDCIAQKEGPTPDMKLRKAMYEFIPKTHSDEQIVNILGSEVTATRENNDLIKQYESHGYKVRQLADIKTFDEYMQLGNAALNICMLPHGDYGVRNFSERLGIPYQYKLPYYDKIDLGWIRPELESARNVIGDTPIVIDSMAVVCPYSFAEFLLDNSFNVFAVISDGPADYEQGIFEKLQEKYPSLITINPIDPVLREEKYRENLIKKADSSKILGIGPMAGWVFDTPYFVNQIENDGAYGNLGVKALFEKIREAVNIPKDIEKTVVQKGLGSERCLFG</sequence>
<evidence type="ECO:0000259" key="1">
    <source>
        <dbReference type="Pfam" id="PF00148"/>
    </source>
</evidence>
<dbReference type="Proteomes" id="UP000460257">
    <property type="component" value="Unassembled WGS sequence"/>
</dbReference>
<keyword evidence="3" id="KW-1185">Reference proteome</keyword>
<feature type="domain" description="Nitrogenase/oxidoreductase component 1" evidence="1">
    <location>
        <begin position="17"/>
        <end position="233"/>
    </location>
</feature>
<dbReference type="Pfam" id="PF00148">
    <property type="entry name" value="Oxidored_nitro"/>
    <property type="match status" value="1"/>
</dbReference>
<comment type="caution">
    <text evidence="2">The sequence shown here is derived from an EMBL/GenBank/DDBJ whole genome shotgun (WGS) entry which is preliminary data.</text>
</comment>
<protein>
    <submittedName>
        <fullName evidence="2">Nitrogenase</fullName>
    </submittedName>
</protein>
<gene>
    <name evidence="2" type="ORF">FRC54_10140</name>
</gene>
<reference evidence="2" key="1">
    <citation type="journal article" date="2020" name="Appl. Environ. Microbiol.">
        <title>Medium-Chain Fatty Acid Synthesis by 'Candidatus Weimeria bifida' gen. nov., sp. nov., and 'Candidatus Pseudoramibacter fermentans' sp. nov.</title>
        <authorList>
            <person name="Scarborough M.J."/>
            <person name="Myers K.S."/>
            <person name="Donohue T.J."/>
            <person name="Noguera D.R."/>
        </authorList>
    </citation>
    <scope>NUCLEOTIDE SEQUENCE</scope>
    <source>
        <strain evidence="2">LCO1.1</strain>
    </source>
</reference>
<evidence type="ECO:0000313" key="3">
    <source>
        <dbReference type="Proteomes" id="UP000460257"/>
    </source>
</evidence>
<accession>A0A6N7J2C9</accession>
<name>A0A6N7J2C9_9FIRM</name>
<dbReference type="Gene3D" id="3.40.50.1980">
    <property type="entry name" value="Nitrogenase molybdenum iron protein domain"/>
    <property type="match status" value="2"/>
</dbReference>
<dbReference type="EMBL" id="VOGC01000009">
    <property type="protein sequence ID" value="MQN02225.1"/>
    <property type="molecule type" value="Genomic_DNA"/>
</dbReference>
<dbReference type="AlphaFoldDB" id="A0A6N7J2C9"/>
<dbReference type="InterPro" id="IPR000510">
    <property type="entry name" value="Nase/OxRdtase_comp1"/>
</dbReference>
<organism evidence="2 3">
    <name type="scientific">Candidatus Weimeria bifida</name>
    <dbReference type="NCBI Taxonomy" id="2599074"/>
    <lineage>
        <taxon>Bacteria</taxon>
        <taxon>Bacillati</taxon>
        <taxon>Bacillota</taxon>
        <taxon>Clostridia</taxon>
        <taxon>Lachnospirales</taxon>
        <taxon>Lachnospiraceae</taxon>
        <taxon>Candidatus Weimeria</taxon>
    </lineage>
</organism>
<proteinExistence type="predicted"/>
<evidence type="ECO:0000313" key="2">
    <source>
        <dbReference type="EMBL" id="MQN02225.1"/>
    </source>
</evidence>
<dbReference type="GO" id="GO:0016491">
    <property type="term" value="F:oxidoreductase activity"/>
    <property type="evidence" value="ECO:0007669"/>
    <property type="project" value="InterPro"/>
</dbReference>